<evidence type="ECO:0000256" key="12">
    <source>
        <dbReference type="SAM" id="MobiDB-lite"/>
    </source>
</evidence>
<keyword evidence="7 11" id="KW-0479">Metal-binding</keyword>
<dbReference type="PANTHER" id="PTHR10192">
    <property type="entry name" value="MOLYBDOPTERIN BIOSYNTHESIS PROTEIN"/>
    <property type="match status" value="1"/>
</dbReference>
<comment type="pathway">
    <text evidence="3 11">Cofactor biosynthesis; molybdopterin biosynthesis.</text>
</comment>
<comment type="catalytic activity">
    <reaction evidence="10">
        <text>adenylyl-molybdopterin + molybdate = Mo-molybdopterin + AMP + H(+)</text>
        <dbReference type="Rhea" id="RHEA:35047"/>
        <dbReference type="ChEBI" id="CHEBI:15378"/>
        <dbReference type="ChEBI" id="CHEBI:36264"/>
        <dbReference type="ChEBI" id="CHEBI:62727"/>
        <dbReference type="ChEBI" id="CHEBI:71302"/>
        <dbReference type="ChEBI" id="CHEBI:456215"/>
        <dbReference type="EC" id="2.10.1.1"/>
    </reaction>
</comment>
<evidence type="ECO:0000313" key="14">
    <source>
        <dbReference type="EMBL" id="PZQ13991.1"/>
    </source>
</evidence>
<evidence type="ECO:0000256" key="10">
    <source>
        <dbReference type="ARBA" id="ARBA00047317"/>
    </source>
</evidence>
<dbReference type="AlphaFoldDB" id="A0A2W5KAX4"/>
<proteinExistence type="inferred from homology"/>
<comment type="similarity">
    <text evidence="4 11">Belongs to the MoeA family.</text>
</comment>
<evidence type="ECO:0000256" key="2">
    <source>
        <dbReference type="ARBA" id="ARBA00002901"/>
    </source>
</evidence>
<dbReference type="InterPro" id="IPR005111">
    <property type="entry name" value="MoeA_C_domain_IV"/>
</dbReference>
<accession>A0A2W5KAX4</accession>
<comment type="cofactor">
    <cofactor evidence="1 11">
        <name>Mg(2+)</name>
        <dbReference type="ChEBI" id="CHEBI:18420"/>
    </cofactor>
</comment>
<dbReference type="SMART" id="SM00852">
    <property type="entry name" value="MoCF_biosynth"/>
    <property type="match status" value="1"/>
</dbReference>
<dbReference type="Gene3D" id="3.40.980.10">
    <property type="entry name" value="MoaB/Mog-like domain"/>
    <property type="match status" value="1"/>
</dbReference>
<feature type="region of interest" description="Disordered" evidence="12">
    <location>
        <begin position="1"/>
        <end position="63"/>
    </location>
</feature>
<dbReference type="Pfam" id="PF03454">
    <property type="entry name" value="MoeA_C"/>
    <property type="match status" value="1"/>
</dbReference>
<dbReference type="Gene3D" id="3.90.105.10">
    <property type="entry name" value="Molybdopterin biosynthesis moea protein, domain 2"/>
    <property type="match status" value="1"/>
</dbReference>
<gene>
    <name evidence="14" type="ORF">DI564_10495</name>
</gene>
<dbReference type="Gene3D" id="2.170.190.11">
    <property type="entry name" value="Molybdopterin biosynthesis moea protein, domain 3"/>
    <property type="match status" value="1"/>
</dbReference>
<reference evidence="14 15" key="1">
    <citation type="submission" date="2017-08" db="EMBL/GenBank/DDBJ databases">
        <title>Infants hospitalized years apart are colonized by the same room-sourced microbial strains.</title>
        <authorList>
            <person name="Brooks B."/>
            <person name="Olm M.R."/>
            <person name="Firek B.A."/>
            <person name="Baker R."/>
            <person name="Thomas B.C."/>
            <person name="Morowitz M.J."/>
            <person name="Banfield J.F."/>
        </authorList>
    </citation>
    <scope>NUCLEOTIDE SEQUENCE [LARGE SCALE GENOMIC DNA]</scope>
    <source>
        <strain evidence="14">S2_005_003_R2_42</strain>
    </source>
</reference>
<dbReference type="GO" id="GO:0061599">
    <property type="term" value="F:molybdopterin molybdotransferase activity"/>
    <property type="evidence" value="ECO:0007669"/>
    <property type="project" value="UniProtKB-UniRule"/>
</dbReference>
<evidence type="ECO:0000256" key="6">
    <source>
        <dbReference type="ARBA" id="ARBA00022679"/>
    </source>
</evidence>
<dbReference type="EC" id="2.10.1.1" evidence="11"/>
<keyword evidence="5 11" id="KW-0500">Molybdenum</keyword>
<dbReference type="Pfam" id="PF00994">
    <property type="entry name" value="MoCF_biosynth"/>
    <property type="match status" value="1"/>
</dbReference>
<dbReference type="GO" id="GO:0046872">
    <property type="term" value="F:metal ion binding"/>
    <property type="evidence" value="ECO:0007669"/>
    <property type="project" value="UniProtKB-UniRule"/>
</dbReference>
<evidence type="ECO:0000256" key="9">
    <source>
        <dbReference type="ARBA" id="ARBA00023150"/>
    </source>
</evidence>
<dbReference type="EMBL" id="QFPO01000008">
    <property type="protein sequence ID" value="PZQ13991.1"/>
    <property type="molecule type" value="Genomic_DNA"/>
</dbReference>
<dbReference type="SUPFAM" id="SSF63867">
    <property type="entry name" value="MoeA C-terminal domain-like"/>
    <property type="match status" value="1"/>
</dbReference>
<dbReference type="NCBIfam" id="NF045515">
    <property type="entry name" value="Glp_gephyrin"/>
    <property type="match status" value="1"/>
</dbReference>
<dbReference type="InterPro" id="IPR038987">
    <property type="entry name" value="MoeA-like"/>
</dbReference>
<dbReference type="Gene3D" id="2.40.340.10">
    <property type="entry name" value="MoeA, C-terminal, domain IV"/>
    <property type="match status" value="1"/>
</dbReference>
<dbReference type="FunFam" id="3.40.980.10:FF:000004">
    <property type="entry name" value="Molybdopterin molybdenumtransferase"/>
    <property type="match status" value="1"/>
</dbReference>
<feature type="domain" description="MoaB/Mog" evidence="13">
    <location>
        <begin position="242"/>
        <end position="379"/>
    </location>
</feature>
<keyword evidence="6 11" id="KW-0808">Transferase</keyword>
<dbReference type="CDD" id="cd00887">
    <property type="entry name" value="MoeA"/>
    <property type="match status" value="1"/>
</dbReference>
<evidence type="ECO:0000259" key="13">
    <source>
        <dbReference type="SMART" id="SM00852"/>
    </source>
</evidence>
<organism evidence="14 15">
    <name type="scientific">Rhodanobacter denitrificans</name>
    <dbReference type="NCBI Taxonomy" id="666685"/>
    <lineage>
        <taxon>Bacteria</taxon>
        <taxon>Pseudomonadati</taxon>
        <taxon>Pseudomonadota</taxon>
        <taxon>Gammaproteobacteria</taxon>
        <taxon>Lysobacterales</taxon>
        <taxon>Rhodanobacteraceae</taxon>
        <taxon>Rhodanobacter</taxon>
    </lineage>
</organism>
<name>A0A2W5KAX4_9GAMM</name>
<evidence type="ECO:0000256" key="4">
    <source>
        <dbReference type="ARBA" id="ARBA00010763"/>
    </source>
</evidence>
<evidence type="ECO:0000256" key="7">
    <source>
        <dbReference type="ARBA" id="ARBA00022723"/>
    </source>
</evidence>
<dbReference type="InterPro" id="IPR036135">
    <property type="entry name" value="MoeA_linker/N_sf"/>
</dbReference>
<comment type="function">
    <text evidence="2 11">Catalyzes the insertion of molybdate into adenylated molybdopterin with the concomitant release of AMP.</text>
</comment>
<evidence type="ECO:0000313" key="15">
    <source>
        <dbReference type="Proteomes" id="UP000249046"/>
    </source>
</evidence>
<dbReference type="InterPro" id="IPR005110">
    <property type="entry name" value="MoeA_linker/N"/>
</dbReference>
<dbReference type="UniPathway" id="UPA00344"/>
<dbReference type="InterPro" id="IPR036425">
    <property type="entry name" value="MoaB/Mog-like_dom_sf"/>
</dbReference>
<sequence length="472" mass="49326">MRVSSPPRPPPRRPSRPAYTPGRTPSARSRLISPIAAYTSTTSIRRRTSPPSVNASPRTPDCPSRWSVEAACTFLAEAGRAQTFGVETVALEEALGRVLAEDIVVERAVPPFANSAMDGFALRGADLPAAGERRLRIVGTHLAGGAGAFAIGPGECLRLMTGAPLPDGADTVVIQEHVRVDGDVAIIGAGERPGANVRPAGEDFRPGETALRRGQRLGPAQLGVCASLGHARIGVVRRPRVVLLTTGDEVVMPGEATSPAQIHNSNAFSVGALVREAGAALLSHRHLPDEADTIRAALLQAAGEADLVVSCGGVSAGEADLLPGLLAEIGTIDFWKVRMKPGMPFLTGRIGDARLCALPGNPVSTVATFLVLVLPYLEALQGCATTAAPWLSARLTAPLRKRHDRTEFLRAHVRAGVDGTLQADLLDRQGSGMLRGVAEANALVRVEADQTELPAGAVVPAMIFALSGTLSR</sequence>
<evidence type="ECO:0000256" key="11">
    <source>
        <dbReference type="RuleBase" id="RU365090"/>
    </source>
</evidence>
<dbReference type="Proteomes" id="UP000249046">
    <property type="component" value="Unassembled WGS sequence"/>
</dbReference>
<dbReference type="GO" id="GO:0006777">
    <property type="term" value="P:Mo-molybdopterin cofactor biosynthetic process"/>
    <property type="evidence" value="ECO:0007669"/>
    <property type="project" value="UniProtKB-UniRule"/>
</dbReference>
<protein>
    <recommendedName>
        <fullName evidence="11">Molybdopterin molybdenumtransferase</fullName>
        <ecNumber evidence="11">2.10.1.1</ecNumber>
    </recommendedName>
</protein>
<dbReference type="SUPFAM" id="SSF53218">
    <property type="entry name" value="Molybdenum cofactor biosynthesis proteins"/>
    <property type="match status" value="1"/>
</dbReference>
<evidence type="ECO:0000256" key="5">
    <source>
        <dbReference type="ARBA" id="ARBA00022505"/>
    </source>
</evidence>
<evidence type="ECO:0000256" key="3">
    <source>
        <dbReference type="ARBA" id="ARBA00005046"/>
    </source>
</evidence>
<dbReference type="Pfam" id="PF03453">
    <property type="entry name" value="MoeA_N"/>
    <property type="match status" value="1"/>
</dbReference>
<keyword evidence="8 11" id="KW-0460">Magnesium</keyword>
<evidence type="ECO:0000256" key="1">
    <source>
        <dbReference type="ARBA" id="ARBA00001946"/>
    </source>
</evidence>
<dbReference type="InterPro" id="IPR036688">
    <property type="entry name" value="MoeA_C_domain_IV_sf"/>
</dbReference>
<dbReference type="PANTHER" id="PTHR10192:SF5">
    <property type="entry name" value="GEPHYRIN"/>
    <property type="match status" value="1"/>
</dbReference>
<dbReference type="InterPro" id="IPR001453">
    <property type="entry name" value="MoaB/Mog_dom"/>
</dbReference>
<comment type="caution">
    <text evidence="14">The sequence shown here is derived from an EMBL/GenBank/DDBJ whole genome shotgun (WGS) entry which is preliminary data.</text>
</comment>
<evidence type="ECO:0000256" key="8">
    <source>
        <dbReference type="ARBA" id="ARBA00022842"/>
    </source>
</evidence>
<dbReference type="GO" id="GO:0005829">
    <property type="term" value="C:cytosol"/>
    <property type="evidence" value="ECO:0007669"/>
    <property type="project" value="TreeGrafter"/>
</dbReference>
<keyword evidence="9 11" id="KW-0501">Molybdenum cofactor biosynthesis</keyword>
<dbReference type="SUPFAM" id="SSF63882">
    <property type="entry name" value="MoeA N-terminal region -like"/>
    <property type="match status" value="1"/>
</dbReference>